<feature type="transmembrane region" description="Helical" evidence="2">
    <location>
        <begin position="369"/>
        <end position="394"/>
    </location>
</feature>
<feature type="transmembrane region" description="Helical" evidence="2">
    <location>
        <begin position="39"/>
        <end position="59"/>
    </location>
</feature>
<feature type="transmembrane region" description="Helical" evidence="2">
    <location>
        <begin position="300"/>
        <end position="323"/>
    </location>
</feature>
<feature type="transmembrane region" description="Helical" evidence="2">
    <location>
        <begin position="124"/>
        <end position="142"/>
    </location>
</feature>
<dbReference type="InterPro" id="IPR004445">
    <property type="entry name" value="GltS"/>
</dbReference>
<name>A0A3M0A351_9GAMM</name>
<feature type="transmembrane region" description="Helical" evidence="2">
    <location>
        <begin position="162"/>
        <end position="184"/>
    </location>
</feature>
<proteinExistence type="predicted"/>
<dbReference type="Proteomes" id="UP000267187">
    <property type="component" value="Unassembled WGS sequence"/>
</dbReference>
<keyword evidence="2" id="KW-1133">Transmembrane helix</keyword>
<evidence type="ECO:0000313" key="4">
    <source>
        <dbReference type="Proteomes" id="UP000267187"/>
    </source>
</evidence>
<accession>A0A3M0A351</accession>
<evidence type="ECO:0000256" key="2">
    <source>
        <dbReference type="SAM" id="Phobius"/>
    </source>
</evidence>
<evidence type="ECO:0000256" key="1">
    <source>
        <dbReference type="NCBIfam" id="TIGR00210"/>
    </source>
</evidence>
<sequence>MVVSFATSGVIVFAIAVLWLGHQAITRIESLARWQIPPAVVGGIVFSALLTLVSAFSELEFHFDLSARESLLLVFFASVGLSAKLSDVFRGGPLLLKLALATIALLFLQNLLAVLLASQFDLEPIYGLMAGSISLAGGHGTAISWGEYFTEQGFSGTADLGLAYATMGLIAGGLVGGPLGQFLIRFARNSTANDETIERLPTHSPLAIEMTTSGVINAVLFFAICTGLGGVLNELMSARGLLLPGFVTAMLVGVAIANYARSRRYQVSFGIISVIGDVCLNLFLAMSLMTMDLMGLWAQIGQLAVMMTGQIILVVGIAVLVVFPLAGKNYDAAVCSAGFAGIGLGATPVGVANMHSITARYGPSTRAFIVIPLIGAGLLDLANASVIQLWLLWLGH</sequence>
<feature type="transmembrane region" description="Helical" evidence="2">
    <location>
        <begin position="267"/>
        <end position="288"/>
    </location>
</feature>
<dbReference type="PANTHER" id="PTHR36178">
    <property type="entry name" value="SLR0625 PROTEIN"/>
    <property type="match status" value="1"/>
</dbReference>
<keyword evidence="2" id="KW-0812">Transmembrane</keyword>
<protein>
    <recommendedName>
        <fullName evidence="1">Sodium/glutamate symporter</fullName>
    </recommendedName>
</protein>
<dbReference type="PANTHER" id="PTHR36178:SF1">
    <property type="entry name" value="SODIUM_GLUTAMATE SYMPORTER"/>
    <property type="match status" value="1"/>
</dbReference>
<reference evidence="3 4" key="1">
    <citation type="submission" date="2018-10" db="EMBL/GenBank/DDBJ databases">
        <title>Genomic Encyclopedia of Type Strains, Phase IV (KMG-IV): sequencing the most valuable type-strain genomes for metagenomic binning, comparative biology and taxonomic classification.</title>
        <authorList>
            <person name="Goeker M."/>
        </authorList>
    </citation>
    <scope>NUCLEOTIDE SEQUENCE [LARGE SCALE GENOMIC DNA]</scope>
    <source>
        <strain evidence="3 4">DSM 25080</strain>
    </source>
</reference>
<keyword evidence="2" id="KW-0472">Membrane</keyword>
<feature type="transmembrane region" description="Helical" evidence="2">
    <location>
        <begin position="241"/>
        <end position="260"/>
    </location>
</feature>
<dbReference type="AlphaFoldDB" id="A0A3M0A351"/>
<comment type="caution">
    <text evidence="3">The sequence shown here is derived from an EMBL/GenBank/DDBJ whole genome shotgun (WGS) entry which is preliminary data.</text>
</comment>
<feature type="transmembrane region" description="Helical" evidence="2">
    <location>
        <begin position="95"/>
        <end position="117"/>
    </location>
</feature>
<dbReference type="EMBL" id="REFJ01000005">
    <property type="protein sequence ID" value="RMA78874.1"/>
    <property type="molecule type" value="Genomic_DNA"/>
</dbReference>
<evidence type="ECO:0000313" key="3">
    <source>
        <dbReference type="EMBL" id="RMA78874.1"/>
    </source>
</evidence>
<dbReference type="GO" id="GO:0015501">
    <property type="term" value="F:glutamate:sodium symporter activity"/>
    <property type="evidence" value="ECO:0007669"/>
    <property type="project" value="UniProtKB-UniRule"/>
</dbReference>
<feature type="transmembrane region" description="Helical" evidence="2">
    <location>
        <begin position="330"/>
        <end position="349"/>
    </location>
</feature>
<dbReference type="NCBIfam" id="TIGR00210">
    <property type="entry name" value="gltS"/>
    <property type="match status" value="1"/>
</dbReference>
<dbReference type="GO" id="GO:0015813">
    <property type="term" value="P:L-glutamate transmembrane transport"/>
    <property type="evidence" value="ECO:0007669"/>
    <property type="project" value="UniProtKB-UniRule"/>
</dbReference>
<organism evidence="3 4">
    <name type="scientific">Umboniibacter marinipuniceus</name>
    <dbReference type="NCBI Taxonomy" id="569599"/>
    <lineage>
        <taxon>Bacteria</taxon>
        <taxon>Pseudomonadati</taxon>
        <taxon>Pseudomonadota</taxon>
        <taxon>Gammaproteobacteria</taxon>
        <taxon>Cellvibrionales</taxon>
        <taxon>Cellvibrionaceae</taxon>
        <taxon>Umboniibacter</taxon>
    </lineage>
</organism>
<dbReference type="OrthoDB" id="4921038at2"/>
<dbReference type="GO" id="GO:0016020">
    <property type="term" value="C:membrane"/>
    <property type="evidence" value="ECO:0007669"/>
    <property type="project" value="InterPro"/>
</dbReference>
<keyword evidence="4" id="KW-1185">Reference proteome</keyword>
<dbReference type="RefSeq" id="WP_121877509.1">
    <property type="nucleotide sequence ID" value="NZ_REFJ01000005.1"/>
</dbReference>
<feature type="transmembrane region" description="Helical" evidence="2">
    <location>
        <begin position="205"/>
        <end position="229"/>
    </location>
</feature>
<dbReference type="Pfam" id="PF03616">
    <property type="entry name" value="Glt_symporter"/>
    <property type="match status" value="1"/>
</dbReference>
<gene>
    <name evidence="3" type="ORF">DFR27_2214</name>
</gene>